<dbReference type="Pfam" id="PF00902">
    <property type="entry name" value="TatC"/>
    <property type="match status" value="1"/>
</dbReference>
<dbReference type="GO" id="GO:0065002">
    <property type="term" value="P:intracellular protein transmembrane transport"/>
    <property type="evidence" value="ECO:0007669"/>
    <property type="project" value="TreeGrafter"/>
</dbReference>
<dbReference type="PROSITE" id="PS01218">
    <property type="entry name" value="TATC"/>
    <property type="match status" value="1"/>
</dbReference>
<proteinExistence type="inferred from homology"/>
<comment type="subcellular location">
    <subcellularLocation>
        <location evidence="1">Membrane</location>
        <topology evidence="1">Multi-pass membrane protein</topology>
    </subcellularLocation>
</comment>
<feature type="transmembrane region" description="Helical" evidence="6">
    <location>
        <begin position="42"/>
        <end position="60"/>
    </location>
</feature>
<evidence type="ECO:0000313" key="8">
    <source>
        <dbReference type="EMBL" id="AQX45272.1"/>
    </source>
</evidence>
<dbReference type="PANTHER" id="PTHR30371">
    <property type="entry name" value="SEC-INDEPENDENT PROTEIN TRANSLOCASE PROTEIN TATC"/>
    <property type="match status" value="1"/>
</dbReference>
<reference evidence="7" key="1">
    <citation type="journal article" date="2017" name="Protist">
        <title>Diversity of the Photosynthetic Paulinella Species, with the Description of Paulinella micropora sp. nov. and the Chromatophore Genome Sequence for strain KR01.</title>
        <authorList>
            <person name="Lhee D."/>
            <person name="Yang E.C."/>
            <person name="Kim J.I."/>
            <person name="Nakayama T."/>
            <person name="Zuccarello G."/>
            <person name="Andersen R.A."/>
            <person name="Yoon H.S."/>
        </authorList>
    </citation>
    <scope>NUCLEOTIDE SEQUENCE</scope>
    <source>
        <strain evidence="8">FK01</strain>
        <strain evidence="7">KR01</strain>
    </source>
</reference>
<accession>A0A1L5YCS2</accession>
<dbReference type="Proteomes" id="UP000503178">
    <property type="component" value="Chromatophore Pltd"/>
</dbReference>
<dbReference type="GO" id="GO:0043953">
    <property type="term" value="P:protein transport by the Tat complex"/>
    <property type="evidence" value="ECO:0007669"/>
    <property type="project" value="TreeGrafter"/>
</dbReference>
<feature type="transmembrane region" description="Helical" evidence="6">
    <location>
        <begin position="229"/>
        <end position="250"/>
    </location>
</feature>
<evidence type="ECO:0000256" key="6">
    <source>
        <dbReference type="SAM" id="Phobius"/>
    </source>
</evidence>
<dbReference type="GO" id="GO:0009977">
    <property type="term" value="F:proton motive force dependent protein transmembrane transporter activity"/>
    <property type="evidence" value="ECO:0007669"/>
    <property type="project" value="TreeGrafter"/>
</dbReference>
<protein>
    <submittedName>
        <fullName evidence="7">Sec-independent protein translocase TatC</fullName>
    </submittedName>
</protein>
<dbReference type="NCBIfam" id="TIGR00945">
    <property type="entry name" value="tatC"/>
    <property type="match status" value="1"/>
</dbReference>
<dbReference type="EMBL" id="KX897545">
    <property type="protein sequence ID" value="APP88505.1"/>
    <property type="molecule type" value="Genomic_DNA"/>
</dbReference>
<evidence type="ECO:0000313" key="9">
    <source>
        <dbReference type="EMBL" id="BBL86490.1"/>
    </source>
</evidence>
<keyword evidence="10" id="KW-1185">Reference proteome</keyword>
<keyword evidence="3 6" id="KW-0812">Transmembrane</keyword>
<reference evidence="9 10" key="2">
    <citation type="submission" date="2019-06" db="EMBL/GenBank/DDBJ databases">
        <title>A hidden player of endosymbiotic evolution: DNA virus triggered massive gene transfer.</title>
        <authorList>
            <person name="Matsuo M."/>
            <person name="Katahata A."/>
            <person name="Tachikawa M."/>
            <person name="Minakuchi Y."/>
            <person name="Noguchi H."/>
            <person name="Toyoda A."/>
            <person name="Fujiyama A."/>
            <person name="Suzuki Y."/>
            <person name="Satoh S."/>
            <person name="Nakayama T."/>
            <person name="Kamikawa R."/>
            <person name="Nomura M."/>
            <person name="Inagaki Y."/>
            <person name="Ishida K."/>
            <person name="Obokata J."/>
        </authorList>
    </citation>
    <scope>NUCLEOTIDE SEQUENCE [LARGE SCALE GENOMIC DNA]</scope>
    <source>
        <strain evidence="9 10">MYN1</strain>
    </source>
</reference>
<dbReference type="HAMAP" id="MF_00902">
    <property type="entry name" value="TatC"/>
    <property type="match status" value="1"/>
</dbReference>
<evidence type="ECO:0000256" key="5">
    <source>
        <dbReference type="ARBA" id="ARBA00023136"/>
    </source>
</evidence>
<dbReference type="EMBL" id="LC490351">
    <property type="protein sequence ID" value="BBL86490.1"/>
    <property type="molecule type" value="Genomic_DNA"/>
</dbReference>
<feature type="transmembrane region" description="Helical" evidence="6">
    <location>
        <begin position="171"/>
        <end position="194"/>
    </location>
</feature>
<keyword evidence="4 6" id="KW-1133">Transmembrane helix</keyword>
<comment type="similarity">
    <text evidence="2">Belongs to the TatC family.</text>
</comment>
<keyword evidence="5 6" id="KW-0472">Membrane</keyword>
<evidence type="ECO:0000256" key="2">
    <source>
        <dbReference type="ARBA" id="ARBA00008882"/>
    </source>
</evidence>
<evidence type="ECO:0000313" key="7">
    <source>
        <dbReference type="EMBL" id="APP88505.1"/>
    </source>
</evidence>
<dbReference type="AlphaFoldDB" id="A0A1L5YCS2"/>
<sequence>MQDPKLKISLLQDTSFEEFPDEVQMTMIGHLEELRRRILRSLMVFLLATISCLDLVKPLVRILEKPAGNVKFLQLAPGEFLFVSFKVAGYAGLILALPYIVFEGLAFILPGLTRRERKLIAPALASSVILFLGGLVFAWFTLVPAALQFLISYGADIVEPIWSIERYLDFVLLLMLSTAIAFQLPVLQLLLGILGIINLQIMISSWRWVVLSAALAGAILTPSTDPITMLILASAIMILFFIGLSLVALVDKLNLSK</sequence>
<feature type="transmembrane region" description="Helical" evidence="6">
    <location>
        <begin position="123"/>
        <end position="151"/>
    </location>
</feature>
<dbReference type="PANTHER" id="PTHR30371:SF0">
    <property type="entry name" value="SEC-INDEPENDENT PROTEIN TRANSLOCASE PROTEIN TATC, CHLOROPLASTIC-RELATED"/>
    <property type="match status" value="1"/>
</dbReference>
<evidence type="ECO:0000313" key="10">
    <source>
        <dbReference type="Proteomes" id="UP000503178"/>
    </source>
</evidence>
<keyword evidence="7" id="KW-0934">Plastid</keyword>
<evidence type="ECO:0000256" key="3">
    <source>
        <dbReference type="ARBA" id="ARBA00022692"/>
    </source>
</evidence>
<gene>
    <name evidence="9" type="primary">MYN1_Chr_668</name>
    <name evidence="7" type="ORF">PCKR_740</name>
    <name evidence="8" type="ORF">PFK_740</name>
    <name evidence="9" type="ORF">PMYN1_Chma685</name>
</gene>
<feature type="transmembrane region" description="Helical" evidence="6">
    <location>
        <begin position="206"/>
        <end position="223"/>
    </location>
</feature>
<geneLocation type="plastid" evidence="7"/>
<dbReference type="InterPro" id="IPR019820">
    <property type="entry name" value="Sec-indep_translocase_CS"/>
</dbReference>
<name>A0A1L5YCS2_9EUKA</name>
<evidence type="ECO:0000256" key="4">
    <source>
        <dbReference type="ARBA" id="ARBA00022989"/>
    </source>
</evidence>
<dbReference type="GO" id="GO:0033281">
    <property type="term" value="C:TAT protein transport complex"/>
    <property type="evidence" value="ECO:0007669"/>
    <property type="project" value="TreeGrafter"/>
</dbReference>
<feature type="transmembrane region" description="Helical" evidence="6">
    <location>
        <begin position="80"/>
        <end position="102"/>
    </location>
</feature>
<organism evidence="7">
    <name type="scientific">Paulinella micropora</name>
    <dbReference type="NCBI Taxonomy" id="1928728"/>
    <lineage>
        <taxon>Eukaryota</taxon>
        <taxon>Sar</taxon>
        <taxon>Rhizaria</taxon>
        <taxon>Cercozoa</taxon>
        <taxon>Imbricatea</taxon>
        <taxon>Silicofilosea</taxon>
        <taxon>Euglyphida</taxon>
        <taxon>Paulinellidae</taxon>
        <taxon>Paulinella</taxon>
    </lineage>
</organism>
<dbReference type="PRINTS" id="PR01840">
    <property type="entry name" value="TATCFAMILY"/>
</dbReference>
<evidence type="ECO:0000256" key="1">
    <source>
        <dbReference type="ARBA" id="ARBA00004141"/>
    </source>
</evidence>
<dbReference type="EMBL" id="KY124271">
    <property type="protein sequence ID" value="AQX45272.1"/>
    <property type="molecule type" value="Genomic_DNA"/>
</dbReference>
<dbReference type="InterPro" id="IPR002033">
    <property type="entry name" value="TatC"/>
</dbReference>